<dbReference type="PRINTS" id="PR00344">
    <property type="entry name" value="BCTRLSENSOR"/>
</dbReference>
<evidence type="ECO:0000256" key="3">
    <source>
        <dbReference type="ARBA" id="ARBA00022553"/>
    </source>
</evidence>
<dbReference type="PANTHER" id="PTHR43547:SF2">
    <property type="entry name" value="HYBRID SIGNAL TRANSDUCTION HISTIDINE KINASE C"/>
    <property type="match status" value="1"/>
</dbReference>
<dbReference type="CDD" id="cd00130">
    <property type="entry name" value="PAS"/>
    <property type="match status" value="1"/>
</dbReference>
<dbReference type="CDD" id="cd00082">
    <property type="entry name" value="HisKA"/>
    <property type="match status" value="1"/>
</dbReference>
<dbReference type="InterPro" id="IPR011006">
    <property type="entry name" value="CheY-like_superfamily"/>
</dbReference>
<dbReference type="Pfam" id="PF00512">
    <property type="entry name" value="HisKA"/>
    <property type="match status" value="1"/>
</dbReference>
<feature type="domain" description="PAC" evidence="8">
    <location>
        <begin position="220"/>
        <end position="272"/>
    </location>
</feature>
<dbReference type="InterPro" id="IPR000014">
    <property type="entry name" value="PAS"/>
</dbReference>
<evidence type="ECO:0000256" key="2">
    <source>
        <dbReference type="ARBA" id="ARBA00012438"/>
    </source>
</evidence>
<dbReference type="InterPro" id="IPR000700">
    <property type="entry name" value="PAS-assoc_C"/>
</dbReference>
<keyword evidence="10" id="KW-1185">Reference proteome</keyword>
<dbReference type="SUPFAM" id="SSF47384">
    <property type="entry name" value="Homodimeric domain of signal transducing histidine kinase"/>
    <property type="match status" value="1"/>
</dbReference>
<dbReference type="PROSITE" id="PS50109">
    <property type="entry name" value="HIS_KIN"/>
    <property type="match status" value="1"/>
</dbReference>
<dbReference type="SMART" id="SM00091">
    <property type="entry name" value="PAS"/>
    <property type="match status" value="1"/>
</dbReference>
<feature type="domain" description="Histidine kinase" evidence="5">
    <location>
        <begin position="276"/>
        <end position="489"/>
    </location>
</feature>
<dbReference type="InterPro" id="IPR001610">
    <property type="entry name" value="PAC"/>
</dbReference>
<evidence type="ECO:0000259" key="6">
    <source>
        <dbReference type="PROSITE" id="PS50110"/>
    </source>
</evidence>
<dbReference type="PROSITE" id="PS50110">
    <property type="entry name" value="RESPONSE_REGULATORY"/>
    <property type="match status" value="1"/>
</dbReference>
<dbReference type="InterPro" id="IPR001789">
    <property type="entry name" value="Sig_transdc_resp-reg_receiver"/>
</dbReference>
<dbReference type="PROSITE" id="PS50112">
    <property type="entry name" value="PAS"/>
    <property type="match status" value="1"/>
</dbReference>
<comment type="caution">
    <text evidence="9">The sequence shown here is derived from an EMBL/GenBank/DDBJ whole genome shotgun (WGS) entry which is preliminary data.</text>
</comment>
<dbReference type="PROSITE" id="PS50113">
    <property type="entry name" value="PAC"/>
    <property type="match status" value="1"/>
</dbReference>
<dbReference type="InterPro" id="IPR003594">
    <property type="entry name" value="HATPase_dom"/>
</dbReference>
<feature type="domain" description="PAS" evidence="7">
    <location>
        <begin position="146"/>
        <end position="217"/>
    </location>
</feature>
<evidence type="ECO:0000313" key="10">
    <source>
        <dbReference type="Proteomes" id="UP001139031"/>
    </source>
</evidence>
<dbReference type="Gene3D" id="3.30.565.10">
    <property type="entry name" value="Histidine kinase-like ATPase, C-terminal domain"/>
    <property type="match status" value="1"/>
</dbReference>
<dbReference type="Pfam" id="PF02518">
    <property type="entry name" value="HATPase_c"/>
    <property type="match status" value="1"/>
</dbReference>
<protein>
    <recommendedName>
        <fullName evidence="2">histidine kinase</fullName>
        <ecNumber evidence="2">2.7.13.3</ecNumber>
    </recommendedName>
</protein>
<sequence>MNRTAAPARTSTAARPVVLVVDDQPENLRALEAMLRRDDWELVLARSAREAQEQLLRRDVAVALLDVQMPEMDGYELAEHVRGEERTRHLPIIFVAGNSREPQRVFSGYETGPVDFLYRPIDAHVVRSKVDAYVCVARRRHAQQSREERFRDLLQTASQAVWRLSPADARVLEDSPSWRALTGMSVEQWREHGPLAGVHPDDRERVLQAWQAGLRSRAPWDIEYRVHRPDGRYTWTLARAEPVRDERGGLLEWIGANIDIHARKEADAFRDMVLGILGHDLRNPLNAMMVSAQLALMRAREEPVRTPLERVLTSGERMGRHIEQLLDLTLARLGGGIAVHPVAADLREVVEQALEEVTVGKQRIRLDAVGELKGAWDVDRLLQVILTLVHNAVDHGTPGTPIVIRLDGEAPESVALTVHNLGPVVPESVRNAVFEPARRTDPTRRHGARGLGLGLYISKQVVLAHGGTIAFESSEAGGNLLRVRLPRYSAT</sequence>
<reference evidence="9" key="1">
    <citation type="submission" date="2021-08" db="EMBL/GenBank/DDBJ databases">
        <authorList>
            <person name="Stevens D.C."/>
        </authorList>
    </citation>
    <scope>NUCLEOTIDE SEQUENCE</scope>
    <source>
        <strain evidence="9">DSM 53165</strain>
    </source>
</reference>
<keyword evidence="3 4" id="KW-0597">Phosphoprotein</keyword>
<dbReference type="Pfam" id="PF08447">
    <property type="entry name" value="PAS_3"/>
    <property type="match status" value="1"/>
</dbReference>
<dbReference type="PANTHER" id="PTHR43547">
    <property type="entry name" value="TWO-COMPONENT HISTIDINE KINASE"/>
    <property type="match status" value="1"/>
</dbReference>
<dbReference type="SUPFAM" id="SSF55874">
    <property type="entry name" value="ATPase domain of HSP90 chaperone/DNA topoisomerase II/histidine kinase"/>
    <property type="match status" value="1"/>
</dbReference>
<dbReference type="InterPro" id="IPR036890">
    <property type="entry name" value="HATPase_C_sf"/>
</dbReference>
<evidence type="ECO:0000259" key="5">
    <source>
        <dbReference type="PROSITE" id="PS50109"/>
    </source>
</evidence>
<dbReference type="InterPro" id="IPR003661">
    <property type="entry name" value="HisK_dim/P_dom"/>
</dbReference>
<evidence type="ECO:0000256" key="1">
    <source>
        <dbReference type="ARBA" id="ARBA00000085"/>
    </source>
</evidence>
<proteinExistence type="predicted"/>
<organism evidence="9 10">
    <name type="scientific">Nannocystis pusilla</name>
    <dbReference type="NCBI Taxonomy" id="889268"/>
    <lineage>
        <taxon>Bacteria</taxon>
        <taxon>Pseudomonadati</taxon>
        <taxon>Myxococcota</taxon>
        <taxon>Polyangia</taxon>
        <taxon>Nannocystales</taxon>
        <taxon>Nannocystaceae</taxon>
        <taxon>Nannocystis</taxon>
    </lineage>
</organism>
<dbReference type="InterPro" id="IPR013655">
    <property type="entry name" value="PAS_fold_3"/>
</dbReference>
<accession>A0ABS7U063</accession>
<dbReference type="CDD" id="cd00075">
    <property type="entry name" value="HATPase"/>
    <property type="match status" value="1"/>
</dbReference>
<dbReference type="InterPro" id="IPR036097">
    <property type="entry name" value="HisK_dim/P_sf"/>
</dbReference>
<comment type="catalytic activity">
    <reaction evidence="1">
        <text>ATP + protein L-histidine = ADP + protein N-phospho-L-histidine.</text>
        <dbReference type="EC" id="2.7.13.3"/>
    </reaction>
</comment>
<name>A0ABS7U063_9BACT</name>
<dbReference type="SMART" id="SM00448">
    <property type="entry name" value="REC"/>
    <property type="match status" value="1"/>
</dbReference>
<dbReference type="EC" id="2.7.13.3" evidence="2"/>
<evidence type="ECO:0000313" key="9">
    <source>
        <dbReference type="EMBL" id="MBZ5713839.1"/>
    </source>
</evidence>
<dbReference type="Proteomes" id="UP001139031">
    <property type="component" value="Unassembled WGS sequence"/>
</dbReference>
<dbReference type="NCBIfam" id="TIGR00229">
    <property type="entry name" value="sensory_box"/>
    <property type="match status" value="1"/>
</dbReference>
<feature type="domain" description="Response regulatory" evidence="6">
    <location>
        <begin position="17"/>
        <end position="134"/>
    </location>
</feature>
<dbReference type="Gene3D" id="3.30.450.20">
    <property type="entry name" value="PAS domain"/>
    <property type="match status" value="1"/>
</dbReference>
<evidence type="ECO:0000259" key="8">
    <source>
        <dbReference type="PROSITE" id="PS50113"/>
    </source>
</evidence>
<evidence type="ECO:0000259" key="7">
    <source>
        <dbReference type="PROSITE" id="PS50112"/>
    </source>
</evidence>
<dbReference type="SMART" id="SM00388">
    <property type="entry name" value="HisKA"/>
    <property type="match status" value="1"/>
</dbReference>
<dbReference type="EMBL" id="JAIRAU010000044">
    <property type="protein sequence ID" value="MBZ5713839.1"/>
    <property type="molecule type" value="Genomic_DNA"/>
</dbReference>
<dbReference type="SMART" id="SM00387">
    <property type="entry name" value="HATPase_c"/>
    <property type="match status" value="1"/>
</dbReference>
<dbReference type="Gene3D" id="1.10.287.130">
    <property type="match status" value="1"/>
</dbReference>
<dbReference type="RefSeq" id="WP_224195573.1">
    <property type="nucleotide sequence ID" value="NZ_JAIRAU010000044.1"/>
</dbReference>
<dbReference type="SMART" id="SM00086">
    <property type="entry name" value="PAC"/>
    <property type="match status" value="1"/>
</dbReference>
<evidence type="ECO:0000256" key="4">
    <source>
        <dbReference type="PROSITE-ProRule" id="PRU00169"/>
    </source>
</evidence>
<dbReference type="InterPro" id="IPR005467">
    <property type="entry name" value="His_kinase_dom"/>
</dbReference>
<dbReference type="SUPFAM" id="SSF55785">
    <property type="entry name" value="PYP-like sensor domain (PAS domain)"/>
    <property type="match status" value="1"/>
</dbReference>
<feature type="modified residue" description="4-aspartylphosphate" evidence="4">
    <location>
        <position position="66"/>
    </location>
</feature>
<gene>
    <name evidence="9" type="ORF">K7C98_31805</name>
</gene>
<dbReference type="Gene3D" id="3.40.50.2300">
    <property type="match status" value="1"/>
</dbReference>
<dbReference type="InterPro" id="IPR035965">
    <property type="entry name" value="PAS-like_dom_sf"/>
</dbReference>
<dbReference type="Pfam" id="PF00072">
    <property type="entry name" value="Response_reg"/>
    <property type="match status" value="1"/>
</dbReference>
<dbReference type="SUPFAM" id="SSF52172">
    <property type="entry name" value="CheY-like"/>
    <property type="match status" value="1"/>
</dbReference>
<dbReference type="InterPro" id="IPR004358">
    <property type="entry name" value="Sig_transdc_His_kin-like_C"/>
</dbReference>